<dbReference type="Proteomes" id="UP000192247">
    <property type="component" value="Unassembled WGS sequence"/>
</dbReference>
<evidence type="ECO:0000313" key="2">
    <source>
        <dbReference type="Proteomes" id="UP000192247"/>
    </source>
</evidence>
<dbReference type="EMBL" id="MNPL01017168">
    <property type="protein sequence ID" value="OQR70555.1"/>
    <property type="molecule type" value="Genomic_DNA"/>
</dbReference>
<name>A0A1V9XAH2_9ACAR</name>
<proteinExistence type="predicted"/>
<protein>
    <submittedName>
        <fullName evidence="1">Uncharacterized protein</fullName>
    </submittedName>
</protein>
<sequence length="41" mass="5073">MDFRTIHRPLHTIQFKNSLPSERIWALYECKFSVYCSFRHN</sequence>
<keyword evidence="2" id="KW-1185">Reference proteome</keyword>
<accession>A0A1V9XAH2</accession>
<organism evidence="1 2">
    <name type="scientific">Tropilaelaps mercedesae</name>
    <dbReference type="NCBI Taxonomy" id="418985"/>
    <lineage>
        <taxon>Eukaryota</taxon>
        <taxon>Metazoa</taxon>
        <taxon>Ecdysozoa</taxon>
        <taxon>Arthropoda</taxon>
        <taxon>Chelicerata</taxon>
        <taxon>Arachnida</taxon>
        <taxon>Acari</taxon>
        <taxon>Parasitiformes</taxon>
        <taxon>Mesostigmata</taxon>
        <taxon>Gamasina</taxon>
        <taxon>Dermanyssoidea</taxon>
        <taxon>Laelapidae</taxon>
        <taxon>Tropilaelaps</taxon>
    </lineage>
</organism>
<comment type="caution">
    <text evidence="1">The sequence shown here is derived from an EMBL/GenBank/DDBJ whole genome shotgun (WGS) entry which is preliminary data.</text>
</comment>
<dbReference type="AlphaFoldDB" id="A0A1V9XAH2"/>
<evidence type="ECO:0000313" key="1">
    <source>
        <dbReference type="EMBL" id="OQR70555.1"/>
    </source>
</evidence>
<gene>
    <name evidence="1" type="ORF">BIW11_11558</name>
</gene>
<dbReference type="InParanoid" id="A0A1V9XAH2"/>
<reference evidence="1 2" key="1">
    <citation type="journal article" date="2017" name="Gigascience">
        <title>Draft genome of the honey bee ectoparasitic mite, Tropilaelaps mercedesae, is shaped by the parasitic life history.</title>
        <authorList>
            <person name="Dong X."/>
            <person name="Armstrong S.D."/>
            <person name="Xia D."/>
            <person name="Makepeace B.L."/>
            <person name="Darby A.C."/>
            <person name="Kadowaki T."/>
        </authorList>
    </citation>
    <scope>NUCLEOTIDE SEQUENCE [LARGE SCALE GENOMIC DNA]</scope>
    <source>
        <strain evidence="1">Wuxi-XJTLU</strain>
    </source>
</reference>